<evidence type="ECO:0000313" key="11">
    <source>
        <dbReference type="EMBL" id="PWB97836.1"/>
    </source>
</evidence>
<protein>
    <recommendedName>
        <fullName evidence="4 7">Flagellar hook-associated protein 1</fullName>
        <shortName evidence="7">HAP1</shortName>
    </recommendedName>
</protein>
<evidence type="ECO:0000259" key="10">
    <source>
        <dbReference type="Pfam" id="PF22638"/>
    </source>
</evidence>
<keyword evidence="5 7" id="KW-0964">Secreted</keyword>
<dbReference type="GO" id="GO:0005576">
    <property type="term" value="C:extracellular region"/>
    <property type="evidence" value="ECO:0007669"/>
    <property type="project" value="UniProtKB-SubCell"/>
</dbReference>
<evidence type="ECO:0000256" key="1">
    <source>
        <dbReference type="ARBA" id="ARBA00004365"/>
    </source>
</evidence>
<comment type="caution">
    <text evidence="11">The sequence shown here is derived from an EMBL/GenBank/DDBJ whole genome shotgun (WGS) entry which is preliminary data.</text>
</comment>
<comment type="subcellular location">
    <subcellularLocation>
        <location evidence="1 7">Bacterial flagellum</location>
    </subcellularLocation>
    <subcellularLocation>
        <location evidence="2 7">Secreted</location>
    </subcellularLocation>
</comment>
<proteinExistence type="inferred from homology"/>
<dbReference type="Proteomes" id="UP000244978">
    <property type="component" value="Unassembled WGS sequence"/>
</dbReference>
<dbReference type="OrthoDB" id="9802553at2"/>
<dbReference type="Pfam" id="PF00460">
    <property type="entry name" value="Flg_bb_rod"/>
    <property type="match status" value="1"/>
</dbReference>
<name>A0A2U1T1U3_9MICO</name>
<keyword evidence="12" id="KW-1185">Reference proteome</keyword>
<dbReference type="PRINTS" id="PR01005">
    <property type="entry name" value="FLGHOOKAP1"/>
</dbReference>
<gene>
    <name evidence="7" type="primary">flgK</name>
    <name evidence="11" type="ORF">DF220_08335</name>
</gene>
<dbReference type="AlphaFoldDB" id="A0A2U1T1U3"/>
<dbReference type="GO" id="GO:0009424">
    <property type="term" value="C:bacterial-type flagellum hook"/>
    <property type="evidence" value="ECO:0007669"/>
    <property type="project" value="UniProtKB-UniRule"/>
</dbReference>
<dbReference type="PANTHER" id="PTHR30033">
    <property type="entry name" value="FLAGELLAR HOOK-ASSOCIATED PROTEIN 1"/>
    <property type="match status" value="1"/>
</dbReference>
<keyword evidence="11" id="KW-0969">Cilium</keyword>
<dbReference type="GO" id="GO:0005198">
    <property type="term" value="F:structural molecule activity"/>
    <property type="evidence" value="ECO:0007669"/>
    <property type="project" value="UniProtKB-UniRule"/>
</dbReference>
<accession>A0A2U1T1U3</accession>
<dbReference type="RefSeq" id="WP_108518540.1">
    <property type="nucleotide sequence ID" value="NZ_CP026951.1"/>
</dbReference>
<evidence type="ECO:0000259" key="9">
    <source>
        <dbReference type="Pfam" id="PF06429"/>
    </source>
</evidence>
<dbReference type="GO" id="GO:0044780">
    <property type="term" value="P:bacterial-type flagellum assembly"/>
    <property type="evidence" value="ECO:0007669"/>
    <property type="project" value="InterPro"/>
</dbReference>
<evidence type="ECO:0000256" key="2">
    <source>
        <dbReference type="ARBA" id="ARBA00004613"/>
    </source>
</evidence>
<evidence type="ECO:0000256" key="5">
    <source>
        <dbReference type="ARBA" id="ARBA00022525"/>
    </source>
</evidence>
<dbReference type="PANTHER" id="PTHR30033:SF1">
    <property type="entry name" value="FLAGELLAR HOOK-ASSOCIATED PROTEIN 1"/>
    <property type="match status" value="1"/>
</dbReference>
<dbReference type="EMBL" id="QEEX01000001">
    <property type="protein sequence ID" value="PWB97836.1"/>
    <property type="molecule type" value="Genomic_DNA"/>
</dbReference>
<evidence type="ECO:0000313" key="12">
    <source>
        <dbReference type="Proteomes" id="UP000244978"/>
    </source>
</evidence>
<dbReference type="InterPro" id="IPR053927">
    <property type="entry name" value="FlgK_helical"/>
</dbReference>
<dbReference type="InterPro" id="IPR002371">
    <property type="entry name" value="FlgK"/>
</dbReference>
<evidence type="ECO:0000256" key="7">
    <source>
        <dbReference type="RuleBase" id="RU362065"/>
    </source>
</evidence>
<dbReference type="SUPFAM" id="SSF64518">
    <property type="entry name" value="Phase 1 flagellin"/>
    <property type="match status" value="1"/>
</dbReference>
<sequence>MSTFSGLNTAYTALTAARNGLDVVGQNIANLNTQGYTRQRVTTSSIGGLANVGALSHGVTVGQGVATEGIARLGDIFLDSKVRSSAASSGYWNVRSSALDTIESVLQEPGKNGISNQLQTFWSAWQDVSNRAGEPASASVLLEQAGVLAARIGNGYTEIAAEWSDLRAQTDGMAAELNDAASQVAGLNGRIRSALAAGESVNELMDKRSSLTATIASLAGGTARETADGTVEVLIGGNAIVSGDTFRPISVAGGRIMADGAGDPVRLEWNHRPDTPISLDGGEIAGAIASLAPADATRTGGSLAEAAASFTALAVSLHDRVNAVHRTGETANGSTNLDFFGWAGGVVDARNLVVVATSVDTIASSNSGAGAYNGGIADAISQIGVDPSGPSAVWSTIVTGIGVASRTAGHQADLSTISVNAAIGAQLAHSSVDIDEENINMLSFQLAYQGAARVMTAVDEMLDTLINRTGVVGR</sequence>
<feature type="domain" description="Flagellar basal-body/hook protein C-terminal" evidence="9">
    <location>
        <begin position="428"/>
        <end position="467"/>
    </location>
</feature>
<dbReference type="Pfam" id="PF22638">
    <property type="entry name" value="FlgK_D1"/>
    <property type="match status" value="1"/>
</dbReference>
<evidence type="ECO:0000256" key="3">
    <source>
        <dbReference type="ARBA" id="ARBA00009677"/>
    </source>
</evidence>
<dbReference type="Pfam" id="PF06429">
    <property type="entry name" value="Flg_bbr_C"/>
    <property type="match status" value="1"/>
</dbReference>
<comment type="similarity">
    <text evidence="3 7">Belongs to the flagella basal body rod proteins family.</text>
</comment>
<feature type="domain" description="Flagellar basal body rod protein N-terminal" evidence="8">
    <location>
        <begin position="7"/>
        <end position="37"/>
    </location>
</feature>
<keyword evidence="11" id="KW-0966">Cell projection</keyword>
<dbReference type="NCBIfam" id="TIGR02492">
    <property type="entry name" value="flgK_ends"/>
    <property type="match status" value="1"/>
</dbReference>
<dbReference type="InterPro" id="IPR010930">
    <property type="entry name" value="Flg_bb/hook_C_dom"/>
</dbReference>
<dbReference type="InterPro" id="IPR001444">
    <property type="entry name" value="Flag_bb_rod_N"/>
</dbReference>
<keyword evidence="11" id="KW-0282">Flagellum</keyword>
<feature type="domain" description="Flagellar hook-associated protein FlgK helical" evidence="10">
    <location>
        <begin position="99"/>
        <end position="340"/>
    </location>
</feature>
<reference evidence="12" key="1">
    <citation type="submission" date="2018-04" db="EMBL/GenBank/DDBJ databases">
        <authorList>
            <person name="Liu S."/>
            <person name="Wang Z."/>
            <person name="Li J."/>
        </authorList>
    </citation>
    <scope>NUCLEOTIDE SEQUENCE [LARGE SCALE GENOMIC DNA]</scope>
    <source>
        <strain evidence="12">S1194</strain>
    </source>
</reference>
<evidence type="ECO:0000259" key="8">
    <source>
        <dbReference type="Pfam" id="PF00460"/>
    </source>
</evidence>
<keyword evidence="6 7" id="KW-0975">Bacterial flagellum</keyword>
<organism evidence="11 12">
    <name type="scientific">Homoserinimonas hongtaonis</name>
    <dbReference type="NCBI Taxonomy" id="2079791"/>
    <lineage>
        <taxon>Bacteria</taxon>
        <taxon>Bacillati</taxon>
        <taxon>Actinomycetota</taxon>
        <taxon>Actinomycetes</taxon>
        <taxon>Micrococcales</taxon>
        <taxon>Microbacteriaceae</taxon>
        <taxon>Homoserinimonas</taxon>
    </lineage>
</organism>
<evidence type="ECO:0000256" key="4">
    <source>
        <dbReference type="ARBA" id="ARBA00016244"/>
    </source>
</evidence>
<dbReference type="KEGG" id="salc:C2138_13285"/>
<evidence type="ECO:0000256" key="6">
    <source>
        <dbReference type="ARBA" id="ARBA00023143"/>
    </source>
</evidence>